<dbReference type="CDD" id="cd17039">
    <property type="entry name" value="Ubl_ubiquitin_like"/>
    <property type="match status" value="1"/>
</dbReference>
<name>A0AAV9DTY2_ACOCL</name>
<organism evidence="2 3">
    <name type="scientific">Acorus calamus</name>
    <name type="common">Sweet flag</name>
    <dbReference type="NCBI Taxonomy" id="4465"/>
    <lineage>
        <taxon>Eukaryota</taxon>
        <taxon>Viridiplantae</taxon>
        <taxon>Streptophyta</taxon>
        <taxon>Embryophyta</taxon>
        <taxon>Tracheophyta</taxon>
        <taxon>Spermatophyta</taxon>
        <taxon>Magnoliopsida</taxon>
        <taxon>Liliopsida</taxon>
        <taxon>Acoraceae</taxon>
        <taxon>Acorus</taxon>
    </lineage>
</organism>
<evidence type="ECO:0000259" key="1">
    <source>
        <dbReference type="PROSITE" id="PS50053"/>
    </source>
</evidence>
<gene>
    <name evidence="2" type="ORF">QJS10_CPB11g00447</name>
</gene>
<proteinExistence type="predicted"/>
<dbReference type="InterPro" id="IPR000626">
    <property type="entry name" value="Ubiquitin-like_dom"/>
</dbReference>
<reference evidence="2" key="2">
    <citation type="submission" date="2023-06" db="EMBL/GenBank/DDBJ databases">
        <authorList>
            <person name="Ma L."/>
            <person name="Liu K.-W."/>
            <person name="Li Z."/>
            <person name="Hsiao Y.-Y."/>
            <person name="Qi Y."/>
            <person name="Fu T."/>
            <person name="Tang G."/>
            <person name="Zhang D."/>
            <person name="Sun W.-H."/>
            <person name="Liu D.-K."/>
            <person name="Li Y."/>
            <person name="Chen G.-Z."/>
            <person name="Liu X.-D."/>
            <person name="Liao X.-Y."/>
            <person name="Jiang Y.-T."/>
            <person name="Yu X."/>
            <person name="Hao Y."/>
            <person name="Huang J."/>
            <person name="Zhao X.-W."/>
            <person name="Ke S."/>
            <person name="Chen Y.-Y."/>
            <person name="Wu W.-L."/>
            <person name="Hsu J.-L."/>
            <person name="Lin Y.-F."/>
            <person name="Huang M.-D."/>
            <person name="Li C.-Y."/>
            <person name="Huang L."/>
            <person name="Wang Z.-W."/>
            <person name="Zhao X."/>
            <person name="Zhong W.-Y."/>
            <person name="Peng D.-H."/>
            <person name="Ahmad S."/>
            <person name="Lan S."/>
            <person name="Zhang J.-S."/>
            <person name="Tsai W.-C."/>
            <person name="Van De Peer Y."/>
            <person name="Liu Z.-J."/>
        </authorList>
    </citation>
    <scope>NUCLEOTIDE SEQUENCE</scope>
    <source>
        <strain evidence="2">CP</strain>
        <tissue evidence="2">Leaves</tissue>
    </source>
</reference>
<protein>
    <recommendedName>
        <fullName evidence="1">Ubiquitin-like domain-containing protein</fullName>
    </recommendedName>
</protein>
<dbReference type="EMBL" id="JAUJYO010000011">
    <property type="protein sequence ID" value="KAK1304351.1"/>
    <property type="molecule type" value="Genomic_DNA"/>
</dbReference>
<dbReference type="Gene3D" id="3.10.20.90">
    <property type="entry name" value="Phosphatidylinositol 3-kinase Catalytic Subunit, Chain A, domain 1"/>
    <property type="match status" value="1"/>
</dbReference>
<dbReference type="InterPro" id="IPR029071">
    <property type="entry name" value="Ubiquitin-like_domsf"/>
</dbReference>
<feature type="domain" description="Ubiquitin-like" evidence="1">
    <location>
        <begin position="224"/>
        <end position="293"/>
    </location>
</feature>
<comment type="caution">
    <text evidence="2">The sequence shown here is derived from an EMBL/GenBank/DDBJ whole genome shotgun (WGS) entry which is preliminary data.</text>
</comment>
<dbReference type="PROSITE" id="PS50053">
    <property type="entry name" value="UBIQUITIN_2"/>
    <property type="match status" value="1"/>
</dbReference>
<dbReference type="Proteomes" id="UP001180020">
    <property type="component" value="Unassembled WGS sequence"/>
</dbReference>
<dbReference type="SUPFAM" id="SSF54236">
    <property type="entry name" value="Ubiquitin-like"/>
    <property type="match status" value="2"/>
</dbReference>
<evidence type="ECO:0000313" key="3">
    <source>
        <dbReference type="Proteomes" id="UP001180020"/>
    </source>
</evidence>
<sequence length="377" mass="42412">MANGAPMHHVDVIRDYWHTSEYTVLLAERARDPEVTFKVTIEDDEANDVGEVELETSDTVYTLMAVLRRQEWFAVTSGRGFRLRFGRTLLRGPKTMFELGIGHAAKIQRSEQRGHYNPTHLRTIMDLSLTQQLRTIVDRSPIQPSPNGLLFSFLPLARIDLGELGNTDVLTPPAYRRAPKTKTYQILLLHHGTLLQDDDNKLSSYGVVPGDIIHLCRKTSAESLHVTVFPQLHPTFTVVVPASGTVASLKSIIDKQVGVPPACQRLTAHRVEMRDDERAIGEYATDERLLVWLAEQPRVTTMTVAVEDAVSGKVMGEFRVDPRDTGYTLMAILRRRMGAVIGKNDFYLGVRQAMLWGDKTLEEYGVRDGELIGLFYV</sequence>
<reference evidence="2" key="1">
    <citation type="journal article" date="2023" name="Nat. Commun.">
        <title>Diploid and tetraploid genomes of Acorus and the evolution of monocots.</title>
        <authorList>
            <person name="Ma L."/>
            <person name="Liu K.W."/>
            <person name="Li Z."/>
            <person name="Hsiao Y.Y."/>
            <person name="Qi Y."/>
            <person name="Fu T."/>
            <person name="Tang G.D."/>
            <person name="Zhang D."/>
            <person name="Sun W.H."/>
            <person name="Liu D.K."/>
            <person name="Li Y."/>
            <person name="Chen G.Z."/>
            <person name="Liu X.D."/>
            <person name="Liao X.Y."/>
            <person name="Jiang Y.T."/>
            <person name="Yu X."/>
            <person name="Hao Y."/>
            <person name="Huang J."/>
            <person name="Zhao X.W."/>
            <person name="Ke S."/>
            <person name="Chen Y.Y."/>
            <person name="Wu W.L."/>
            <person name="Hsu J.L."/>
            <person name="Lin Y.F."/>
            <person name="Huang M.D."/>
            <person name="Li C.Y."/>
            <person name="Huang L."/>
            <person name="Wang Z.W."/>
            <person name="Zhao X."/>
            <person name="Zhong W.Y."/>
            <person name="Peng D.H."/>
            <person name="Ahmad S."/>
            <person name="Lan S."/>
            <person name="Zhang J.S."/>
            <person name="Tsai W.C."/>
            <person name="Van de Peer Y."/>
            <person name="Liu Z.J."/>
        </authorList>
    </citation>
    <scope>NUCLEOTIDE SEQUENCE</scope>
    <source>
        <strain evidence="2">CP</strain>
    </source>
</reference>
<dbReference type="AlphaFoldDB" id="A0AAV9DTY2"/>
<keyword evidence="3" id="KW-1185">Reference proteome</keyword>
<accession>A0AAV9DTY2</accession>
<evidence type="ECO:0000313" key="2">
    <source>
        <dbReference type="EMBL" id="KAK1304351.1"/>
    </source>
</evidence>
<dbReference type="Pfam" id="PF14560">
    <property type="entry name" value="Ubiquitin_2"/>
    <property type="match status" value="1"/>
</dbReference>